<reference evidence="2" key="1">
    <citation type="journal article" date="2023" name="Microbiol Resour">
        <title>Genome Sequences of Rhodoplanes serenus and Two Thermotolerant Strains, Rhodoplanes tepidamans and 'Rhodoplanes cryptolactis,' Further Refine the Genus.</title>
        <authorList>
            <person name="Rayyan A.A."/>
            <person name="Kyndt J.A."/>
        </authorList>
    </citation>
    <scope>NUCLEOTIDE SEQUENCE</scope>
    <source>
        <strain evidence="2">DSM 9987</strain>
    </source>
</reference>
<evidence type="ECO:0000313" key="2">
    <source>
        <dbReference type="EMBL" id="MDC7786007.1"/>
    </source>
</evidence>
<name>A0ABT5J963_RHOTP</name>
<gene>
    <name evidence="2" type="ORF">PQJ73_09970</name>
</gene>
<evidence type="ECO:0000256" key="1">
    <source>
        <dbReference type="SAM" id="Phobius"/>
    </source>
</evidence>
<dbReference type="RefSeq" id="WP_272776854.1">
    <property type="nucleotide sequence ID" value="NZ_JAQQLI010000012.1"/>
</dbReference>
<keyword evidence="1" id="KW-0472">Membrane</keyword>
<reference evidence="2" key="2">
    <citation type="submission" date="2023-02" db="EMBL/GenBank/DDBJ databases">
        <authorList>
            <person name="Rayyan A."/>
            <person name="Meyer T."/>
            <person name="Kyndt J.A."/>
        </authorList>
    </citation>
    <scope>NUCLEOTIDE SEQUENCE</scope>
    <source>
        <strain evidence="2">DSM 9987</strain>
    </source>
</reference>
<feature type="transmembrane region" description="Helical" evidence="1">
    <location>
        <begin position="105"/>
        <end position="124"/>
    </location>
</feature>
<proteinExistence type="predicted"/>
<organism evidence="2 3">
    <name type="scientific">Rhodoplanes tepidamans</name>
    <name type="common">Rhodoplanes cryptolactis</name>
    <dbReference type="NCBI Taxonomy" id="200616"/>
    <lineage>
        <taxon>Bacteria</taxon>
        <taxon>Pseudomonadati</taxon>
        <taxon>Pseudomonadota</taxon>
        <taxon>Alphaproteobacteria</taxon>
        <taxon>Hyphomicrobiales</taxon>
        <taxon>Nitrobacteraceae</taxon>
        <taxon>Rhodoplanes</taxon>
    </lineage>
</organism>
<protein>
    <submittedName>
        <fullName evidence="2">Cyclase dehydrase</fullName>
    </submittedName>
</protein>
<evidence type="ECO:0000313" key="3">
    <source>
        <dbReference type="Proteomes" id="UP001165652"/>
    </source>
</evidence>
<dbReference type="Proteomes" id="UP001165652">
    <property type="component" value="Unassembled WGS sequence"/>
</dbReference>
<comment type="caution">
    <text evidence="2">The sequence shown here is derived from an EMBL/GenBank/DDBJ whole genome shotgun (WGS) entry which is preliminary data.</text>
</comment>
<keyword evidence="1" id="KW-0812">Transmembrane</keyword>
<keyword evidence="3" id="KW-1185">Reference proteome</keyword>
<keyword evidence="1" id="KW-1133">Transmembrane helix</keyword>
<accession>A0ABT5J963</accession>
<dbReference type="EMBL" id="JAQQLI010000012">
    <property type="protein sequence ID" value="MDC7786007.1"/>
    <property type="molecule type" value="Genomic_DNA"/>
</dbReference>
<sequence length="178" mass="18937">MLDRTRMPSASTAHALARGLGWFSLALGAAELFAPRALTRRIGLRGQEGLVQACGAREITTGIGLLTTSQPAPWLWGRVAGDVLDLATLAAGSDGSSRRRGARGLAMAAVLGVTALDVAAALAASGTERPRRRLTYGYDRRRGFRDLPDRMRGIARDAVVPKDMRFPEKLRPWGGGGS</sequence>